<keyword evidence="4" id="KW-1185">Reference proteome</keyword>
<dbReference type="PATRIC" id="fig|1218506.3.peg.1589"/>
<dbReference type="InterPro" id="IPR051471">
    <property type="entry name" value="Bacterial_PTS_sugar_comp"/>
</dbReference>
<dbReference type="Proteomes" id="UP000033612">
    <property type="component" value="Unassembled WGS sequence"/>
</dbReference>
<comment type="caution">
    <text evidence="3">The sequence shown here is derived from an EMBL/GenBank/DDBJ whole genome shotgun (WGS) entry which is preliminary data.</text>
</comment>
<gene>
    <name evidence="3" type="ORF">JF75_15120</name>
</gene>
<name>A0A0F4LG59_9LACO</name>
<dbReference type="Gene3D" id="3.40.50.510">
    <property type="entry name" value="Phosphotransferase system, mannose-type IIA component"/>
    <property type="match status" value="1"/>
</dbReference>
<reference evidence="3 4" key="1">
    <citation type="submission" date="2015-01" db="EMBL/GenBank/DDBJ databases">
        <title>Comparative genomics of the lactic acid bacteria isolated from the honey bee gut.</title>
        <authorList>
            <person name="Ellegaard K.M."/>
            <person name="Tamarit D."/>
            <person name="Javelind E."/>
            <person name="Olofsson T."/>
            <person name="Andersson S.G."/>
            <person name="Vasquez A."/>
        </authorList>
    </citation>
    <scope>NUCLEOTIDE SEQUENCE [LARGE SCALE GENOMIC DNA]</scope>
    <source>
        <strain evidence="3 4">Hma2</strain>
    </source>
</reference>
<dbReference type="RefSeq" id="WP_052726894.1">
    <property type="nucleotide sequence ID" value="NZ_JBHTBO010000001.1"/>
</dbReference>
<evidence type="ECO:0000313" key="3">
    <source>
        <dbReference type="EMBL" id="KJY57308.1"/>
    </source>
</evidence>
<sequence length="136" mass="15130">MFNVIIATHGNLATEFERVLKSFFGKIDHLKVINLSDQGINAFSQKIDQVIAPCLNEPTIIFCDIAGGTPFNELAKRSINWHKQVALFGGVNLPVLVETLNMRMQGKNINEVIGKITAMSALIRFNMKNAKKAEDE</sequence>
<dbReference type="GO" id="GO:0016020">
    <property type="term" value="C:membrane"/>
    <property type="evidence" value="ECO:0007669"/>
    <property type="project" value="InterPro"/>
</dbReference>
<evidence type="ECO:0000313" key="4">
    <source>
        <dbReference type="Proteomes" id="UP000033612"/>
    </source>
</evidence>
<dbReference type="SUPFAM" id="SSF53062">
    <property type="entry name" value="PTS system fructose IIA component-like"/>
    <property type="match status" value="1"/>
</dbReference>
<dbReference type="InterPro" id="IPR004701">
    <property type="entry name" value="PTS_EIIA_man-typ"/>
</dbReference>
<evidence type="ECO:0000256" key="1">
    <source>
        <dbReference type="ARBA" id="ARBA00022679"/>
    </source>
</evidence>
<dbReference type="Pfam" id="PF03610">
    <property type="entry name" value="EIIA-man"/>
    <property type="match status" value="1"/>
</dbReference>
<evidence type="ECO:0000259" key="2">
    <source>
        <dbReference type="PROSITE" id="PS51096"/>
    </source>
</evidence>
<dbReference type="HOGENOM" id="CLU_123235_3_1_9"/>
<proteinExistence type="predicted"/>
<feature type="domain" description="PTS EIIA type-4" evidence="2">
    <location>
        <begin position="1"/>
        <end position="136"/>
    </location>
</feature>
<organism evidence="3 4">
    <name type="scientific">Lactobacillus kimbladii</name>
    <dbReference type="NCBI Taxonomy" id="1218506"/>
    <lineage>
        <taxon>Bacteria</taxon>
        <taxon>Bacillati</taxon>
        <taxon>Bacillota</taxon>
        <taxon>Bacilli</taxon>
        <taxon>Lactobacillales</taxon>
        <taxon>Lactobacillaceae</taxon>
        <taxon>Lactobacillus</taxon>
    </lineage>
</organism>
<keyword evidence="1" id="KW-0808">Transferase</keyword>
<accession>A0A0F4LG59</accession>
<dbReference type="STRING" id="1218506.JF75_15120"/>
<dbReference type="GO" id="GO:0016740">
    <property type="term" value="F:transferase activity"/>
    <property type="evidence" value="ECO:0007669"/>
    <property type="project" value="UniProtKB-KW"/>
</dbReference>
<dbReference type="PANTHER" id="PTHR33799:SF1">
    <property type="entry name" value="PTS SYSTEM MANNOSE-SPECIFIC EIIAB COMPONENT-RELATED"/>
    <property type="match status" value="1"/>
</dbReference>
<dbReference type="AlphaFoldDB" id="A0A0F4LG59"/>
<dbReference type="PANTHER" id="PTHR33799">
    <property type="entry name" value="PTS PERMEASE-RELATED-RELATED"/>
    <property type="match status" value="1"/>
</dbReference>
<dbReference type="EMBL" id="JXLH01000019">
    <property type="protein sequence ID" value="KJY57308.1"/>
    <property type="molecule type" value="Genomic_DNA"/>
</dbReference>
<dbReference type="InterPro" id="IPR036662">
    <property type="entry name" value="PTS_EIIA_man-typ_sf"/>
</dbReference>
<dbReference type="OrthoDB" id="9799827at2"/>
<protein>
    <submittedName>
        <fullName evidence="3">PTS Man IIA</fullName>
    </submittedName>
</protein>
<dbReference type="PROSITE" id="PS51096">
    <property type="entry name" value="PTS_EIIA_TYPE_4"/>
    <property type="match status" value="1"/>
</dbReference>
<dbReference type="GO" id="GO:0009401">
    <property type="term" value="P:phosphoenolpyruvate-dependent sugar phosphotransferase system"/>
    <property type="evidence" value="ECO:0007669"/>
    <property type="project" value="InterPro"/>
</dbReference>